<dbReference type="RefSeq" id="WP_272180529.1">
    <property type="nucleotide sequence ID" value="NZ_JAQOMS010000002.1"/>
</dbReference>
<gene>
    <name evidence="1" type="ORF">PN838_09680</name>
</gene>
<evidence type="ECO:0000313" key="2">
    <source>
        <dbReference type="Proteomes" id="UP001528411"/>
    </source>
</evidence>
<dbReference type="Proteomes" id="UP001528411">
    <property type="component" value="Unassembled WGS sequence"/>
</dbReference>
<keyword evidence="2" id="KW-1185">Reference proteome</keyword>
<accession>A0ABT5FBS5</accession>
<comment type="caution">
    <text evidence="1">The sequence shown here is derived from an EMBL/GenBank/DDBJ whole genome shotgun (WGS) entry which is preliminary data.</text>
</comment>
<protein>
    <submittedName>
        <fullName evidence="1">Uncharacterized protein</fullName>
    </submittedName>
</protein>
<evidence type="ECO:0000313" key="1">
    <source>
        <dbReference type="EMBL" id="MDC2888990.1"/>
    </source>
</evidence>
<name>A0ABT5FBS5_9GAMM</name>
<proteinExistence type="predicted"/>
<sequence>MILLYIFRRYLFKIPAEMRGANVRAVRPPVPFAFLEWKSKKLTAEMRGANIRAVRPPVPFAFLEWKSKKLTDNPLRYRFFMPEI</sequence>
<dbReference type="EMBL" id="JAQOMS010000002">
    <property type="protein sequence ID" value="MDC2888990.1"/>
    <property type="molecule type" value="Genomic_DNA"/>
</dbReference>
<reference evidence="1 2" key="1">
    <citation type="submission" date="2023-01" db="EMBL/GenBank/DDBJ databases">
        <title>Psychrosphaera sp. nov., isolated from marine algae.</title>
        <authorList>
            <person name="Bayburt H."/>
            <person name="Choi B.J."/>
            <person name="Kim J.M."/>
            <person name="Choi D.G."/>
            <person name="Jeon C.O."/>
        </authorList>
    </citation>
    <scope>NUCLEOTIDE SEQUENCE [LARGE SCALE GENOMIC DNA]</scope>
    <source>
        <strain evidence="1 2">G1-22</strain>
    </source>
</reference>
<organism evidence="1 2">
    <name type="scientific">Psychrosphaera algicola</name>
    <dbReference type="NCBI Taxonomy" id="3023714"/>
    <lineage>
        <taxon>Bacteria</taxon>
        <taxon>Pseudomonadati</taxon>
        <taxon>Pseudomonadota</taxon>
        <taxon>Gammaproteobacteria</taxon>
        <taxon>Alteromonadales</taxon>
        <taxon>Pseudoalteromonadaceae</taxon>
        <taxon>Psychrosphaera</taxon>
    </lineage>
</organism>